<evidence type="ECO:0000256" key="1">
    <source>
        <dbReference type="ARBA" id="ARBA00022723"/>
    </source>
</evidence>
<dbReference type="InterPro" id="IPR005923">
    <property type="entry name" value="HutG"/>
</dbReference>
<dbReference type="HAMAP" id="MF_00737">
    <property type="entry name" value="Formimidoylglutam"/>
    <property type="match status" value="1"/>
</dbReference>
<evidence type="ECO:0000256" key="4">
    <source>
        <dbReference type="ARBA" id="ARBA00023211"/>
    </source>
</evidence>
<keyword evidence="3 5" id="KW-0369">Histidine metabolism</keyword>
<feature type="binding site" evidence="5 7">
    <location>
        <position position="260"/>
    </location>
    <ligand>
        <name>Mn(2+)</name>
        <dbReference type="ChEBI" id="CHEBI:29035"/>
        <label>1</label>
    </ligand>
</feature>
<comment type="function">
    <text evidence="5">Catalyzes the conversion of N-formimidoyl-L-glutamate to L-glutamate and formamide.</text>
</comment>
<dbReference type="PROSITE" id="PS51409">
    <property type="entry name" value="ARGINASE_2"/>
    <property type="match status" value="1"/>
</dbReference>
<feature type="binding site" evidence="5">
    <location>
        <position position="167"/>
    </location>
    <ligand>
        <name>Mn(2+)</name>
        <dbReference type="ChEBI" id="CHEBI:29035"/>
        <label>2</label>
    </ligand>
</feature>
<reference evidence="9 10" key="1">
    <citation type="submission" date="2018-09" db="EMBL/GenBank/DDBJ databases">
        <title>Arachidicoccus sp. nov., a bacterium isolated from soil.</title>
        <authorList>
            <person name="Weon H.-Y."/>
            <person name="Kwon S.-W."/>
            <person name="Lee S.A."/>
        </authorList>
    </citation>
    <scope>NUCLEOTIDE SEQUENCE [LARGE SCALE GENOMIC DNA]</scope>
    <source>
        <strain evidence="9 10">KIS59-12</strain>
    </source>
</reference>
<dbReference type="NCBIfam" id="TIGR01227">
    <property type="entry name" value="hutG"/>
    <property type="match status" value="1"/>
</dbReference>
<keyword evidence="2 5" id="KW-0378">Hydrolase</keyword>
<dbReference type="EMBL" id="CP032489">
    <property type="protein sequence ID" value="AYD46812.1"/>
    <property type="molecule type" value="Genomic_DNA"/>
</dbReference>
<dbReference type="GO" id="GO:0050415">
    <property type="term" value="F:formimidoylglutamase activity"/>
    <property type="evidence" value="ECO:0007669"/>
    <property type="project" value="UniProtKB-UniRule"/>
</dbReference>
<dbReference type="GO" id="GO:0033389">
    <property type="term" value="P:putrescine biosynthetic process from arginine, via agmatine"/>
    <property type="evidence" value="ECO:0007669"/>
    <property type="project" value="TreeGrafter"/>
</dbReference>
<dbReference type="GO" id="GO:0019557">
    <property type="term" value="P:L-histidine catabolic process to glutamate and formate"/>
    <property type="evidence" value="ECO:0007669"/>
    <property type="project" value="UniProtKB-UniPathway"/>
</dbReference>
<evidence type="ECO:0000256" key="2">
    <source>
        <dbReference type="ARBA" id="ARBA00022801"/>
    </source>
</evidence>
<dbReference type="Gene3D" id="3.40.800.10">
    <property type="entry name" value="Ureohydrolase domain"/>
    <property type="match status" value="1"/>
</dbReference>
<dbReference type="PANTHER" id="PTHR11358:SF35">
    <property type="entry name" value="FORMIMIDOYLGLUTAMASE"/>
    <property type="match status" value="1"/>
</dbReference>
<dbReference type="PIRSF" id="PIRSF036979">
    <property type="entry name" value="Arginase"/>
    <property type="match status" value="1"/>
</dbReference>
<protein>
    <recommendedName>
        <fullName evidence="5 6">Formimidoylglutamase</fullName>
        <ecNumber evidence="5 6">3.5.3.8</ecNumber>
    </recommendedName>
    <alternativeName>
        <fullName evidence="5">Formiminoglutamase</fullName>
    </alternativeName>
    <alternativeName>
        <fullName evidence="5">Formiminoglutamate hydrolase</fullName>
    </alternativeName>
</protein>
<gene>
    <name evidence="5 9" type="primary">hutG</name>
    <name evidence="9" type="ORF">D6B99_03800</name>
</gene>
<evidence type="ECO:0000256" key="3">
    <source>
        <dbReference type="ARBA" id="ARBA00022808"/>
    </source>
</evidence>
<dbReference type="Proteomes" id="UP000266118">
    <property type="component" value="Chromosome"/>
</dbReference>
<accession>A0A386HMA7</accession>
<dbReference type="AlphaFoldDB" id="A0A386HMA7"/>
<comment type="catalytic activity">
    <reaction evidence="5">
        <text>N-formimidoyl-L-glutamate + H2O = formamide + L-glutamate</text>
        <dbReference type="Rhea" id="RHEA:22492"/>
        <dbReference type="ChEBI" id="CHEBI:15377"/>
        <dbReference type="ChEBI" id="CHEBI:16397"/>
        <dbReference type="ChEBI" id="CHEBI:29985"/>
        <dbReference type="ChEBI" id="CHEBI:58928"/>
        <dbReference type="EC" id="3.5.3.8"/>
    </reaction>
</comment>
<dbReference type="OrthoDB" id="9788689at2"/>
<keyword evidence="4 5" id="KW-0464">Manganese</keyword>
<dbReference type="KEGG" id="ark:D6B99_03800"/>
<feature type="binding site" evidence="7">
    <location>
        <position position="262"/>
    </location>
    <ligand>
        <name>Mn(2+)</name>
        <dbReference type="ChEBI" id="CHEBI:29035"/>
        <label>1</label>
    </ligand>
</feature>
<sequence>MEKWRKNMINKNYYRATEQNCWTGRNDGDDWVQMRWWQIVQAIQLNEIGKEELEHSLVFLGFECDEGVARNKGRVGAIKGPESLRKVFSNLPVHFFPYQKIVDLGNIICTNKNLEEAQKHLSMTVAMILEKGGFPFLLGGGHEILYGHSVGVRKNYPNKKIGIVNFDAHFDLRKPIENIATSGNGFYQIAEDCKRENNDFLYFVLGIQESSNTLELFDRAKNLDVNYILARDIHLLNIEKIKNELKNFLNKTDIVCLTIDLDVFASADSPGVSAPTPNGLRYDFVFYEIIKCLAESKKVVSIDFAELNPNFDIDHRTAKLAANIAFDWVNLNRDK</sequence>
<evidence type="ECO:0000256" key="6">
    <source>
        <dbReference type="NCBIfam" id="TIGR01227"/>
    </source>
</evidence>
<comment type="pathway">
    <text evidence="5">Amino-acid degradation; L-histidine degradation into L-glutamate; L-glutamate from N-formimidoyl-L-glutamate (hydrolase route): step 1/1.</text>
</comment>
<feature type="binding site" evidence="5">
    <location>
        <position position="169"/>
    </location>
    <ligand>
        <name>Mn(2+)</name>
        <dbReference type="ChEBI" id="CHEBI:29035"/>
        <label>2</label>
    </ligand>
</feature>
<dbReference type="EC" id="3.5.3.8" evidence="5 6"/>
<feature type="binding site" evidence="7">
    <location>
        <position position="169"/>
    </location>
    <ligand>
        <name>Mn(2+)</name>
        <dbReference type="ChEBI" id="CHEBI:29035"/>
        <label>1</label>
    </ligand>
</feature>
<dbReference type="GO" id="GO:0019556">
    <property type="term" value="P:L-histidine catabolic process to glutamate and formamide"/>
    <property type="evidence" value="ECO:0007669"/>
    <property type="project" value="UniProtKB-UniRule"/>
</dbReference>
<evidence type="ECO:0000313" key="10">
    <source>
        <dbReference type="Proteomes" id="UP000266118"/>
    </source>
</evidence>
<feature type="binding site" evidence="5">
    <location>
        <position position="260"/>
    </location>
    <ligand>
        <name>Mn(2+)</name>
        <dbReference type="ChEBI" id="CHEBI:29035"/>
        <label>2</label>
    </ligand>
</feature>
<comment type="cofactor">
    <cofactor evidence="5 7">
        <name>Mn(2+)</name>
        <dbReference type="ChEBI" id="CHEBI:29035"/>
    </cofactor>
    <text evidence="5 7">Binds 2 manganese ions per subunit.</text>
</comment>
<evidence type="ECO:0000256" key="7">
    <source>
        <dbReference type="PIRSR" id="PIRSR036979-1"/>
    </source>
</evidence>
<evidence type="ECO:0000256" key="5">
    <source>
        <dbReference type="HAMAP-Rule" id="MF_00737"/>
    </source>
</evidence>
<evidence type="ECO:0000313" key="9">
    <source>
        <dbReference type="EMBL" id="AYD46812.1"/>
    </source>
</evidence>
<feature type="binding site" evidence="5 7">
    <location>
        <position position="171"/>
    </location>
    <ligand>
        <name>Mn(2+)</name>
        <dbReference type="ChEBI" id="CHEBI:29035"/>
        <label>1</label>
    </ligand>
</feature>
<organism evidence="9 10">
    <name type="scientific">Arachidicoccus soli</name>
    <dbReference type="NCBI Taxonomy" id="2341117"/>
    <lineage>
        <taxon>Bacteria</taxon>
        <taxon>Pseudomonadati</taxon>
        <taxon>Bacteroidota</taxon>
        <taxon>Chitinophagia</taxon>
        <taxon>Chitinophagales</taxon>
        <taxon>Chitinophagaceae</taxon>
        <taxon>Arachidicoccus</taxon>
    </lineage>
</organism>
<feature type="binding site" evidence="5 7">
    <location>
        <position position="167"/>
    </location>
    <ligand>
        <name>Mn(2+)</name>
        <dbReference type="ChEBI" id="CHEBI:29035"/>
        <label>1</label>
    </ligand>
</feature>
<dbReference type="GO" id="GO:0008783">
    <property type="term" value="F:agmatinase activity"/>
    <property type="evidence" value="ECO:0007669"/>
    <property type="project" value="TreeGrafter"/>
</dbReference>
<dbReference type="UniPathway" id="UPA00379">
    <property type="reaction ID" value="UER00552"/>
</dbReference>
<dbReference type="InterPro" id="IPR023696">
    <property type="entry name" value="Ureohydrolase_dom_sf"/>
</dbReference>
<dbReference type="PANTHER" id="PTHR11358">
    <property type="entry name" value="ARGINASE/AGMATINASE"/>
    <property type="match status" value="1"/>
</dbReference>
<keyword evidence="1 5" id="KW-0479">Metal-binding</keyword>
<evidence type="ECO:0000256" key="8">
    <source>
        <dbReference type="PROSITE-ProRule" id="PRU00742"/>
    </source>
</evidence>
<dbReference type="InterPro" id="IPR006035">
    <property type="entry name" value="Ureohydrolase"/>
</dbReference>
<dbReference type="GO" id="GO:0030145">
    <property type="term" value="F:manganese ion binding"/>
    <property type="evidence" value="ECO:0007669"/>
    <property type="project" value="UniProtKB-UniRule"/>
</dbReference>
<comment type="similarity">
    <text evidence="5 8">Belongs to the arginase family.</text>
</comment>
<dbReference type="SUPFAM" id="SSF52768">
    <property type="entry name" value="Arginase/deacetylase"/>
    <property type="match status" value="1"/>
</dbReference>
<name>A0A386HMA7_9BACT</name>
<dbReference type="Pfam" id="PF00491">
    <property type="entry name" value="Arginase"/>
    <property type="match status" value="1"/>
</dbReference>
<proteinExistence type="inferred from homology"/>
<keyword evidence="10" id="KW-1185">Reference proteome</keyword>
<feature type="binding site" evidence="5 7">
    <location>
        <position position="142"/>
    </location>
    <ligand>
        <name>Mn(2+)</name>
        <dbReference type="ChEBI" id="CHEBI:29035"/>
        <label>1</label>
    </ligand>
</feature>
<feature type="binding site" evidence="5">
    <location>
        <position position="262"/>
    </location>
    <ligand>
        <name>Mn(2+)</name>
        <dbReference type="ChEBI" id="CHEBI:29035"/>
        <label>2</label>
    </ligand>
</feature>
<dbReference type="CDD" id="cd09988">
    <property type="entry name" value="Formimidoylglutamase"/>
    <property type="match status" value="1"/>
</dbReference>